<name>A0A2S7SUX7_9BACT</name>
<proteinExistence type="predicted"/>
<accession>A0A2S7SUX7</accession>
<reference evidence="2 3" key="1">
    <citation type="submission" date="2018-01" db="EMBL/GenBank/DDBJ databases">
        <title>A novel member of the phylum Bacteroidetes isolated from glacier ice.</title>
        <authorList>
            <person name="Liu Q."/>
            <person name="Xin Y.-H."/>
        </authorList>
    </citation>
    <scope>NUCLEOTIDE SEQUENCE [LARGE SCALE GENOMIC DNA]</scope>
    <source>
        <strain evidence="2 3">RB1R16</strain>
    </source>
</reference>
<organism evidence="2 3">
    <name type="scientific">Flavipsychrobacter stenotrophus</name>
    <dbReference type="NCBI Taxonomy" id="2077091"/>
    <lineage>
        <taxon>Bacteria</taxon>
        <taxon>Pseudomonadati</taxon>
        <taxon>Bacteroidota</taxon>
        <taxon>Chitinophagia</taxon>
        <taxon>Chitinophagales</taxon>
        <taxon>Chitinophagaceae</taxon>
        <taxon>Flavipsychrobacter</taxon>
    </lineage>
</organism>
<evidence type="ECO:0000256" key="1">
    <source>
        <dbReference type="SAM" id="SignalP"/>
    </source>
</evidence>
<dbReference type="AlphaFoldDB" id="A0A2S7SUX7"/>
<sequence>MKKLILLFVAAGAGFTAMAQVRGGDNFYAAKCVVDLNFPVGVLMQSPTNSMDANFLNAINTNFGKVKMSTGTSYGVDANFGYFVGHRRRFGIGAGIMYQSQSSNATIDNYHVEYQATDSKDNIYRQLVTATHPIKEELTITNINIPVVLKFKQRLNTRIGISVDAGILYNVQIQNKWKTDAEFNYEAIYQFSRNAAGQTVTVYDNASVPNVNDWLITKDQYTKHNSIGTIPGVFDSLRARGYNVALGVKPTNKSGTVNYTTGSIGFILRPTVNVRMTNRIHLNLGAYATYQTFKNTTASNYRLVDNMGTTYSSMLNTVSSTDNMSFGLNLGVRYFLGTPKDAQFDGKFDN</sequence>
<evidence type="ECO:0000313" key="2">
    <source>
        <dbReference type="EMBL" id="PQJ10544.1"/>
    </source>
</evidence>
<gene>
    <name evidence="2" type="ORF">CJD36_011250</name>
</gene>
<protein>
    <recommendedName>
        <fullName evidence="4">Outer membrane protein beta-barrel domain-containing protein</fullName>
    </recommendedName>
</protein>
<keyword evidence="1" id="KW-0732">Signal</keyword>
<dbReference type="RefSeq" id="WP_105039272.1">
    <property type="nucleotide sequence ID" value="NZ_PPSL01000003.1"/>
</dbReference>
<feature type="signal peptide" evidence="1">
    <location>
        <begin position="1"/>
        <end position="19"/>
    </location>
</feature>
<evidence type="ECO:0008006" key="4">
    <source>
        <dbReference type="Google" id="ProtNLM"/>
    </source>
</evidence>
<comment type="caution">
    <text evidence="2">The sequence shown here is derived from an EMBL/GenBank/DDBJ whole genome shotgun (WGS) entry which is preliminary data.</text>
</comment>
<evidence type="ECO:0000313" key="3">
    <source>
        <dbReference type="Proteomes" id="UP000239872"/>
    </source>
</evidence>
<dbReference type="EMBL" id="PPSL01000003">
    <property type="protein sequence ID" value="PQJ10544.1"/>
    <property type="molecule type" value="Genomic_DNA"/>
</dbReference>
<keyword evidence="3" id="KW-1185">Reference proteome</keyword>
<feature type="chain" id="PRO_5015498733" description="Outer membrane protein beta-barrel domain-containing protein" evidence="1">
    <location>
        <begin position="20"/>
        <end position="350"/>
    </location>
</feature>
<dbReference type="Proteomes" id="UP000239872">
    <property type="component" value="Unassembled WGS sequence"/>
</dbReference>